<dbReference type="EMBL" id="QGGB01000007">
    <property type="protein sequence ID" value="PWN06341.1"/>
    <property type="molecule type" value="Genomic_DNA"/>
</dbReference>
<dbReference type="Proteomes" id="UP000245533">
    <property type="component" value="Unassembled WGS sequence"/>
</dbReference>
<evidence type="ECO:0000313" key="4">
    <source>
        <dbReference type="Proteomes" id="UP000245533"/>
    </source>
</evidence>
<feature type="region of interest" description="Disordered" evidence="1">
    <location>
        <begin position="208"/>
        <end position="230"/>
    </location>
</feature>
<gene>
    <name evidence="3" type="ORF">DDZ15_11005</name>
</gene>
<accession>A0A316TRU5</accession>
<feature type="compositionally biased region" description="Basic and acidic residues" evidence="1">
    <location>
        <begin position="63"/>
        <end position="72"/>
    </location>
</feature>
<dbReference type="InterPro" id="IPR012899">
    <property type="entry name" value="LTXXQ"/>
</dbReference>
<evidence type="ECO:0000313" key="3">
    <source>
        <dbReference type="EMBL" id="PWN06341.1"/>
    </source>
</evidence>
<keyword evidence="2" id="KW-0732">Signal</keyword>
<evidence type="ECO:0000256" key="2">
    <source>
        <dbReference type="SAM" id="SignalP"/>
    </source>
</evidence>
<comment type="caution">
    <text evidence="3">The sequence shown here is derived from an EMBL/GenBank/DDBJ whole genome shotgun (WGS) entry which is preliminary data.</text>
</comment>
<dbReference type="AlphaFoldDB" id="A0A316TRU5"/>
<organism evidence="3 4">
    <name type="scientific">Rhodohalobacter mucosus</name>
    <dbReference type="NCBI Taxonomy" id="2079485"/>
    <lineage>
        <taxon>Bacteria</taxon>
        <taxon>Pseudomonadati</taxon>
        <taxon>Balneolota</taxon>
        <taxon>Balneolia</taxon>
        <taxon>Balneolales</taxon>
        <taxon>Balneolaceae</taxon>
        <taxon>Rhodohalobacter</taxon>
    </lineage>
</organism>
<keyword evidence="4" id="KW-1185">Reference proteome</keyword>
<sequence length="230" mass="26830">MFKKIGLGIATVLILGTGLFATAAAQGQRGGGQFILTYGEELELTDAQKMQIMELRLDRRAEMQERRRDNRGRAAQQGQRNRPDRPQMRQNMMENRMELRSELLDILNDEQEARLKDILVAEVDERVELVRLRHEVMVEKAGIEGEKARSVLEVMNAQHAIMAGLQKERILSGEPFTSDEMEDIRERRQETRERIKNLLTAAEYEKLQEQMRSNMPQRPAERMQNRRNNR</sequence>
<dbReference type="Pfam" id="PF07813">
    <property type="entry name" value="LTXXQ"/>
    <property type="match status" value="1"/>
</dbReference>
<reference evidence="3 4" key="1">
    <citation type="submission" date="2018-05" db="EMBL/GenBank/DDBJ databases">
        <title>Rhodohalobacter halophilus gen. nov., sp. nov., a moderately halophilic member of the family Balneolaceae.</title>
        <authorList>
            <person name="Liu Z.-W."/>
        </authorList>
    </citation>
    <scope>NUCLEOTIDE SEQUENCE [LARGE SCALE GENOMIC DNA]</scope>
    <source>
        <strain evidence="3 4">8A47</strain>
    </source>
</reference>
<feature type="chain" id="PRO_5016332800" description="LTXXQ motif family protein" evidence="2">
    <location>
        <begin position="24"/>
        <end position="230"/>
    </location>
</feature>
<name>A0A316TRU5_9BACT</name>
<proteinExistence type="predicted"/>
<evidence type="ECO:0000256" key="1">
    <source>
        <dbReference type="SAM" id="MobiDB-lite"/>
    </source>
</evidence>
<evidence type="ECO:0008006" key="5">
    <source>
        <dbReference type="Google" id="ProtNLM"/>
    </source>
</evidence>
<feature type="region of interest" description="Disordered" evidence="1">
    <location>
        <begin position="63"/>
        <end position="89"/>
    </location>
</feature>
<feature type="signal peptide" evidence="2">
    <location>
        <begin position="1"/>
        <end position="23"/>
    </location>
</feature>
<protein>
    <recommendedName>
        <fullName evidence="5">LTXXQ motif family protein</fullName>
    </recommendedName>
</protein>